<evidence type="ECO:0000259" key="2">
    <source>
        <dbReference type="Pfam" id="PF03795"/>
    </source>
</evidence>
<dbReference type="PANTHER" id="PTHR35174:SF3">
    <property type="entry name" value="BLL7171 PROTEIN"/>
    <property type="match status" value="1"/>
</dbReference>
<dbReference type="RefSeq" id="WP_184965026.1">
    <property type="nucleotide sequence ID" value="NZ_JACHIN010000006.1"/>
</dbReference>
<name>A0A7W8A4M6_9ACTN</name>
<comment type="caution">
    <text evidence="3">The sequence shown here is derived from an EMBL/GenBank/DDBJ whole genome shotgun (WGS) entry which is preliminary data.</text>
</comment>
<dbReference type="EMBL" id="JACHIN010000006">
    <property type="protein sequence ID" value="MBB5079424.1"/>
    <property type="molecule type" value="Genomic_DNA"/>
</dbReference>
<dbReference type="Pfam" id="PF03795">
    <property type="entry name" value="YCII"/>
    <property type="match status" value="1"/>
</dbReference>
<gene>
    <name evidence="3" type="ORF">HNR40_004910</name>
</gene>
<protein>
    <recommendedName>
        <fullName evidence="2">YCII-related domain-containing protein</fullName>
    </recommendedName>
</protein>
<dbReference type="InterPro" id="IPR011008">
    <property type="entry name" value="Dimeric_a/b-barrel"/>
</dbReference>
<sequence length="139" mass="14865">MKYMIMLFASQQDFDALAGKGSEGNPGWTAEDFAAMTAFMGAWNQELVESGEFVDARGLTAPVHTRRVGNKDGVPFVTDGPYAETTEVLAGYTIVECASFDRATELAARLADCPAPGDARARAYADIRPIVDGADDHLA</sequence>
<evidence type="ECO:0000256" key="1">
    <source>
        <dbReference type="ARBA" id="ARBA00007689"/>
    </source>
</evidence>
<reference evidence="3 4" key="1">
    <citation type="submission" date="2020-08" db="EMBL/GenBank/DDBJ databases">
        <title>Genomic Encyclopedia of Type Strains, Phase IV (KMG-IV): sequencing the most valuable type-strain genomes for metagenomic binning, comparative biology and taxonomic classification.</title>
        <authorList>
            <person name="Goeker M."/>
        </authorList>
    </citation>
    <scope>NUCLEOTIDE SEQUENCE [LARGE SCALE GENOMIC DNA]</scope>
    <source>
        <strain evidence="3 4">DSM 45385</strain>
    </source>
</reference>
<comment type="similarity">
    <text evidence="1">Belongs to the YciI family.</text>
</comment>
<organism evidence="3 4">
    <name type="scientific">Nonomuraea endophytica</name>
    <dbReference type="NCBI Taxonomy" id="714136"/>
    <lineage>
        <taxon>Bacteria</taxon>
        <taxon>Bacillati</taxon>
        <taxon>Actinomycetota</taxon>
        <taxon>Actinomycetes</taxon>
        <taxon>Streptosporangiales</taxon>
        <taxon>Streptosporangiaceae</taxon>
        <taxon>Nonomuraea</taxon>
    </lineage>
</organism>
<evidence type="ECO:0000313" key="3">
    <source>
        <dbReference type="EMBL" id="MBB5079424.1"/>
    </source>
</evidence>
<feature type="domain" description="YCII-related" evidence="2">
    <location>
        <begin position="14"/>
        <end position="110"/>
    </location>
</feature>
<dbReference type="PANTHER" id="PTHR35174">
    <property type="entry name" value="BLL7171 PROTEIN-RELATED"/>
    <property type="match status" value="1"/>
</dbReference>
<dbReference type="SUPFAM" id="SSF54909">
    <property type="entry name" value="Dimeric alpha+beta barrel"/>
    <property type="match status" value="1"/>
</dbReference>
<keyword evidence="4" id="KW-1185">Reference proteome</keyword>
<dbReference type="Proteomes" id="UP000568380">
    <property type="component" value="Unassembled WGS sequence"/>
</dbReference>
<dbReference type="Gene3D" id="3.30.70.1060">
    <property type="entry name" value="Dimeric alpha+beta barrel"/>
    <property type="match status" value="1"/>
</dbReference>
<accession>A0A7W8A4M6</accession>
<dbReference type="AlphaFoldDB" id="A0A7W8A4M6"/>
<proteinExistence type="inferred from homology"/>
<dbReference type="InterPro" id="IPR005545">
    <property type="entry name" value="YCII"/>
</dbReference>
<evidence type="ECO:0000313" key="4">
    <source>
        <dbReference type="Proteomes" id="UP000568380"/>
    </source>
</evidence>